<accession>A0ABV8QV59</accession>
<evidence type="ECO:0000313" key="7">
    <source>
        <dbReference type="Proteomes" id="UP001595773"/>
    </source>
</evidence>
<dbReference type="Proteomes" id="UP001595773">
    <property type="component" value="Unassembled WGS sequence"/>
</dbReference>
<feature type="domain" description="YbaK/aminoacyl-tRNA synthetase-associated" evidence="5">
    <location>
        <begin position="38"/>
        <end position="152"/>
    </location>
</feature>
<dbReference type="PANTHER" id="PTHR30411:SF0">
    <property type="entry name" value="CYS-TRNA(PRO)_CYS-TRNA(CYS) DEACYLASE YBAK"/>
    <property type="match status" value="1"/>
</dbReference>
<keyword evidence="2 4" id="KW-0648">Protein biosynthesis</keyword>
<organism evidence="6 7">
    <name type="scientific">Arthrobacter cryoconiti</name>
    <dbReference type="NCBI Taxonomy" id="748907"/>
    <lineage>
        <taxon>Bacteria</taxon>
        <taxon>Bacillati</taxon>
        <taxon>Actinomycetota</taxon>
        <taxon>Actinomycetes</taxon>
        <taxon>Micrococcales</taxon>
        <taxon>Micrococcaceae</taxon>
        <taxon>Arthrobacter</taxon>
    </lineage>
</organism>
<protein>
    <recommendedName>
        <fullName evidence="4">Cys-tRNA(Pro)/Cys-tRNA(Cys) deacylase</fullName>
        <ecNumber evidence="4">4.2.-.-</ecNumber>
    </recommendedName>
</protein>
<evidence type="ECO:0000256" key="1">
    <source>
        <dbReference type="ARBA" id="ARBA00009798"/>
    </source>
</evidence>
<dbReference type="Pfam" id="PF04073">
    <property type="entry name" value="tRNA_edit"/>
    <property type="match status" value="1"/>
</dbReference>
<dbReference type="InterPro" id="IPR036754">
    <property type="entry name" value="YbaK/aa-tRNA-synt-asso_dom_sf"/>
</dbReference>
<dbReference type="RefSeq" id="WP_230068655.1">
    <property type="nucleotide sequence ID" value="NZ_BAABLL010000011.1"/>
</dbReference>
<sequence>MAKKKLAGSIGTPATVALRAAGVVFAAHAYAHDPSAPSYGKEAAQLLGVDPQRVFKTLMIDVDGTLMVAIVPVNGTLDLKAVAQVTGHKKATMAEAALAQRRTGYVLGGISPLGQRQSSPTVLEESALLFDTIYVSGGHRGFDVELAPTDLIAMTQATTAKIAHRAQ</sequence>
<comment type="similarity">
    <text evidence="1 4">Belongs to the prolyl-tRNA editing family. YbaK/EbsC subfamily.</text>
</comment>
<dbReference type="SUPFAM" id="SSF55826">
    <property type="entry name" value="YbaK/ProRS associated domain"/>
    <property type="match status" value="1"/>
</dbReference>
<keyword evidence="3 4" id="KW-0456">Lyase</keyword>
<keyword evidence="7" id="KW-1185">Reference proteome</keyword>
<evidence type="ECO:0000256" key="4">
    <source>
        <dbReference type="PIRNR" id="PIRNR006181"/>
    </source>
</evidence>
<dbReference type="InterPro" id="IPR004369">
    <property type="entry name" value="Prolyl-tRNA_editing_YbaK/EbsC"/>
</dbReference>
<proteinExistence type="inferred from homology"/>
<dbReference type="NCBIfam" id="TIGR00011">
    <property type="entry name" value="YbaK_EbsC"/>
    <property type="match status" value="1"/>
</dbReference>
<name>A0ABV8QV59_9MICC</name>
<dbReference type="PIRSF" id="PIRSF006181">
    <property type="entry name" value="EbsC_YbaK"/>
    <property type="match status" value="1"/>
</dbReference>
<reference evidence="7" key="1">
    <citation type="journal article" date="2019" name="Int. J. Syst. Evol. Microbiol.">
        <title>The Global Catalogue of Microorganisms (GCM) 10K type strain sequencing project: providing services to taxonomists for standard genome sequencing and annotation.</title>
        <authorList>
            <consortium name="The Broad Institute Genomics Platform"/>
            <consortium name="The Broad Institute Genome Sequencing Center for Infectious Disease"/>
            <person name="Wu L."/>
            <person name="Ma J."/>
        </authorList>
    </citation>
    <scope>NUCLEOTIDE SEQUENCE [LARGE SCALE GENOMIC DNA]</scope>
    <source>
        <strain evidence="7">CGMCC 1.10698</strain>
    </source>
</reference>
<dbReference type="CDD" id="cd00002">
    <property type="entry name" value="YbaK_deacylase"/>
    <property type="match status" value="1"/>
</dbReference>
<evidence type="ECO:0000256" key="2">
    <source>
        <dbReference type="ARBA" id="ARBA00022917"/>
    </source>
</evidence>
<dbReference type="Gene3D" id="3.90.960.10">
    <property type="entry name" value="YbaK/aminoacyl-tRNA synthetase-associated domain"/>
    <property type="match status" value="1"/>
</dbReference>
<comment type="caution">
    <text evidence="6">The sequence shown here is derived from an EMBL/GenBank/DDBJ whole genome shotgun (WGS) entry which is preliminary data.</text>
</comment>
<dbReference type="InterPro" id="IPR007214">
    <property type="entry name" value="YbaK/aa-tRNA-synth-assoc-dom"/>
</dbReference>
<evidence type="ECO:0000256" key="3">
    <source>
        <dbReference type="ARBA" id="ARBA00023239"/>
    </source>
</evidence>
<dbReference type="EC" id="4.2.-.-" evidence="4"/>
<dbReference type="PANTHER" id="PTHR30411">
    <property type="entry name" value="CYTOPLASMIC PROTEIN"/>
    <property type="match status" value="1"/>
</dbReference>
<gene>
    <name evidence="6" type="primary">ybaK</name>
    <name evidence="6" type="ORF">ACFOW9_00235</name>
</gene>
<evidence type="ECO:0000313" key="6">
    <source>
        <dbReference type="EMBL" id="MFC4264024.1"/>
    </source>
</evidence>
<dbReference type="EMBL" id="JBHSCQ010000001">
    <property type="protein sequence ID" value="MFC4264024.1"/>
    <property type="molecule type" value="Genomic_DNA"/>
</dbReference>
<evidence type="ECO:0000259" key="5">
    <source>
        <dbReference type="Pfam" id="PF04073"/>
    </source>
</evidence>